<dbReference type="CDD" id="cd07034">
    <property type="entry name" value="TPP_PYR_PFOR_IOR-alpha_like"/>
    <property type="match status" value="1"/>
</dbReference>
<evidence type="ECO:0000259" key="2">
    <source>
        <dbReference type="Pfam" id="PF01558"/>
    </source>
</evidence>
<dbReference type="PANTHER" id="PTHR32154">
    <property type="entry name" value="PYRUVATE-FLAVODOXIN OXIDOREDUCTASE-RELATED"/>
    <property type="match status" value="1"/>
</dbReference>
<sequence length="584" mass="60780">MTERSTLAGGAALAITGSGGSGAVTAGLILLAAVGRAGYYGLLGRSAGPQIRGGESAAMLRFGPRPIECMDDRFDLLIGLDWENVARFADELPLDRSSLILTDAQAGPIPEILVRSGAQVRSLPWKALADAQPEGRMNMVALGMVGAMLGLPLDALEAGARATLGGKGGRVLTPALDCIRSGYSAADTAHVPPSALAPPVAGWNISGNEAAGLGAVRGGVRFVAAYPITPASEVLEWLAPRLELLGGSLLQAEDELASINMIIGSSFGGVPSLTATSGPGLSLMVEGLGLAVASETPVVVVNVQRGGPSTGIPTKSEQSDLNIALYGLHGDAPHLVLAALGIRDCVYTVEWAVGLAEHLQTVAIVLSDQMLGQSRAIVDPPGDLPFGAGQRTPLQRLIGNDADTDHRRYRPSPDGVSPMALPGLPGGMYTAEGLEHGPGGAPSSRAIDHAEQLDKRLHKLTGFDYGLGWAEIRGEGDHLLLTWGSSAGPVFEAAQRLRDSGTPTRAIALRLLAPLQRDALLEAIGSAGSILVVEQNQTAQCFAYLHSQRALPLHARSYARPGPLPLRPAEIMRALTDRDEREET</sequence>
<evidence type="ECO:0000256" key="1">
    <source>
        <dbReference type="ARBA" id="ARBA00023002"/>
    </source>
</evidence>
<dbReference type="InterPro" id="IPR022367">
    <property type="entry name" value="2-oxoacid/accept_OxRdtase_asu"/>
</dbReference>
<dbReference type="PANTHER" id="PTHR32154:SF20">
    <property type="entry name" value="2-OXOGLUTARATE OXIDOREDUCTASE SUBUNIT KORA"/>
    <property type="match status" value="1"/>
</dbReference>
<dbReference type="InterPro" id="IPR002880">
    <property type="entry name" value="Pyrv_Fd/Flavodoxin_OxRdtase_N"/>
</dbReference>
<dbReference type="Gene3D" id="3.40.50.970">
    <property type="match status" value="1"/>
</dbReference>
<dbReference type="InterPro" id="IPR050722">
    <property type="entry name" value="Pyruvate:ferred/Flavod_OxRd"/>
</dbReference>
<evidence type="ECO:0000259" key="3">
    <source>
        <dbReference type="Pfam" id="PF01855"/>
    </source>
</evidence>
<feature type="domain" description="Pyruvate/ketoisovalerate oxidoreductase catalytic" evidence="2">
    <location>
        <begin position="19"/>
        <end position="183"/>
    </location>
</feature>
<evidence type="ECO:0000313" key="5">
    <source>
        <dbReference type="Proteomes" id="UP000198816"/>
    </source>
</evidence>
<accession>A0A1H2S1F3</accession>
<dbReference type="Pfam" id="PF01558">
    <property type="entry name" value="POR"/>
    <property type="match status" value="1"/>
</dbReference>
<evidence type="ECO:0000313" key="4">
    <source>
        <dbReference type="EMBL" id="SDW24924.1"/>
    </source>
</evidence>
<dbReference type="NCBIfam" id="TIGR03710">
    <property type="entry name" value="OAFO_sf"/>
    <property type="match status" value="1"/>
</dbReference>
<name>A0A1H2S1F3_THIRO</name>
<dbReference type="InterPro" id="IPR019752">
    <property type="entry name" value="Pyrv/ketoisovalerate_OxRed_cat"/>
</dbReference>
<dbReference type="InterPro" id="IPR029061">
    <property type="entry name" value="THDP-binding"/>
</dbReference>
<dbReference type="FunFam" id="3.40.50.970:FF:000022">
    <property type="entry name" value="2-oxoglutarate ferredoxin oxidoreductase alpha subunit"/>
    <property type="match status" value="1"/>
</dbReference>
<gene>
    <name evidence="4" type="ORF">SAMN05421783_102241</name>
</gene>
<dbReference type="InterPro" id="IPR009014">
    <property type="entry name" value="Transketo_C/PFOR_II"/>
</dbReference>
<dbReference type="Gene3D" id="3.40.920.10">
    <property type="entry name" value="Pyruvate-ferredoxin oxidoreductase, PFOR, domain III"/>
    <property type="match status" value="1"/>
</dbReference>
<organism evidence="4 5">
    <name type="scientific">Thiocapsa roseopersicina</name>
    <dbReference type="NCBI Taxonomy" id="1058"/>
    <lineage>
        <taxon>Bacteria</taxon>
        <taxon>Pseudomonadati</taxon>
        <taxon>Pseudomonadota</taxon>
        <taxon>Gammaproteobacteria</taxon>
        <taxon>Chromatiales</taxon>
        <taxon>Chromatiaceae</taxon>
        <taxon>Thiocapsa</taxon>
    </lineage>
</organism>
<dbReference type="SUPFAM" id="SSF53323">
    <property type="entry name" value="Pyruvate-ferredoxin oxidoreductase, PFOR, domain III"/>
    <property type="match status" value="1"/>
</dbReference>
<keyword evidence="5" id="KW-1185">Reference proteome</keyword>
<dbReference type="SUPFAM" id="SSF52922">
    <property type="entry name" value="TK C-terminal domain-like"/>
    <property type="match status" value="1"/>
</dbReference>
<dbReference type="Gene3D" id="3.40.50.920">
    <property type="match status" value="1"/>
</dbReference>
<dbReference type="InterPro" id="IPR002869">
    <property type="entry name" value="Pyrv_flavodox_OxRed_cen"/>
</dbReference>
<dbReference type="GO" id="GO:0006979">
    <property type="term" value="P:response to oxidative stress"/>
    <property type="evidence" value="ECO:0007669"/>
    <property type="project" value="TreeGrafter"/>
</dbReference>
<keyword evidence="1" id="KW-0560">Oxidoreductase</keyword>
<dbReference type="OrthoDB" id="9794954at2"/>
<feature type="domain" description="Pyruvate flavodoxin/ferredoxin oxidoreductase pyrimidine binding" evidence="3">
    <location>
        <begin position="214"/>
        <end position="381"/>
    </location>
</feature>
<reference evidence="5" key="1">
    <citation type="submission" date="2016-10" db="EMBL/GenBank/DDBJ databases">
        <authorList>
            <person name="Varghese N."/>
            <person name="Submissions S."/>
        </authorList>
    </citation>
    <scope>NUCLEOTIDE SEQUENCE [LARGE SCALE GENOMIC DNA]</scope>
    <source>
        <strain evidence="5">DSM 217</strain>
    </source>
</reference>
<protein>
    <submittedName>
        <fullName evidence="4">2-oxoglutarate ferredoxin oxidoreductase subunit alpha</fullName>
    </submittedName>
</protein>
<dbReference type="Proteomes" id="UP000198816">
    <property type="component" value="Unassembled WGS sequence"/>
</dbReference>
<dbReference type="SUPFAM" id="SSF52518">
    <property type="entry name" value="Thiamin diphosphate-binding fold (THDP-binding)"/>
    <property type="match status" value="1"/>
</dbReference>
<dbReference type="Pfam" id="PF01855">
    <property type="entry name" value="POR_N"/>
    <property type="match status" value="1"/>
</dbReference>
<dbReference type="EMBL" id="FNNZ01000002">
    <property type="protein sequence ID" value="SDW24924.1"/>
    <property type="molecule type" value="Genomic_DNA"/>
</dbReference>
<dbReference type="GO" id="GO:0016903">
    <property type="term" value="F:oxidoreductase activity, acting on the aldehyde or oxo group of donors"/>
    <property type="evidence" value="ECO:0007669"/>
    <property type="project" value="InterPro"/>
</dbReference>
<proteinExistence type="predicted"/>
<dbReference type="STRING" id="1058.SAMN05421783_102241"/>
<dbReference type="RefSeq" id="WP_093028287.1">
    <property type="nucleotide sequence ID" value="NZ_FNNZ01000002.1"/>
</dbReference>
<dbReference type="AlphaFoldDB" id="A0A1H2S1F3"/>